<dbReference type="EMBL" id="GL832960">
    <property type="protein sequence ID" value="EGD82089.1"/>
    <property type="molecule type" value="Genomic_DNA"/>
</dbReference>
<dbReference type="KEGG" id="sre:PTSG_02769"/>
<protein>
    <submittedName>
        <fullName evidence="2">Uncharacterized protein</fullName>
    </submittedName>
</protein>
<sequence>MSVQQSSVAPLQIPAQQSQSRLQTGYASNTRPVIVYNPEVDDDDGLRNLCSPQLHFSTRTARDYDKAHGSVLDETERTMHPKTWGTQGAEYAAAHYASARAAATRSSGYRAQIQHTLPKSKEVDPPSTLTTEARQSFRPAQLYPEHKVPGTAAGARATHAARSSAFTNNLQTSAFEPSLEPLEKATETRSRFAQSPKKEFRLPPIVKQPSQYEYGYRPRPFFLPPRSDQVYGEPVKKDVPTTARLARSDPTEYFNRTNTRSNATWTQTNFGNKHQEAMDEGHRMLYGNKHLLQDTRVKKSGFVRNVDIFSVEPDDEKERFRTTTRMSYAARP</sequence>
<feature type="region of interest" description="Disordered" evidence="1">
    <location>
        <begin position="1"/>
        <end position="25"/>
    </location>
</feature>
<evidence type="ECO:0000313" key="3">
    <source>
        <dbReference type="Proteomes" id="UP000007799"/>
    </source>
</evidence>
<gene>
    <name evidence="2" type="ORF">PTSG_02769</name>
</gene>
<feature type="region of interest" description="Disordered" evidence="1">
    <location>
        <begin position="168"/>
        <end position="201"/>
    </location>
</feature>
<name>F2U395_SALR5</name>
<evidence type="ECO:0000313" key="2">
    <source>
        <dbReference type="EMBL" id="EGD82089.1"/>
    </source>
</evidence>
<keyword evidence="3" id="KW-1185">Reference proteome</keyword>
<dbReference type="RefSeq" id="XP_004996272.1">
    <property type="nucleotide sequence ID" value="XM_004996215.1"/>
</dbReference>
<proteinExistence type="predicted"/>
<reference evidence="2" key="1">
    <citation type="submission" date="2009-08" db="EMBL/GenBank/DDBJ databases">
        <title>Annotation of Salpingoeca rosetta.</title>
        <authorList>
            <consortium name="The Broad Institute Genome Sequencing Platform"/>
            <person name="Russ C."/>
            <person name="Cuomo C."/>
            <person name="Burger G."/>
            <person name="Gray M.W."/>
            <person name="Holland P.W.H."/>
            <person name="King N."/>
            <person name="Lang F.B.F."/>
            <person name="Roger A.J."/>
            <person name="Ruiz-Trillo I."/>
            <person name="Young S.K."/>
            <person name="Zeng Q."/>
            <person name="Gargeya S."/>
            <person name="Alvarado L."/>
            <person name="Berlin A."/>
            <person name="Chapman S.B."/>
            <person name="Chen Z."/>
            <person name="Freedman E."/>
            <person name="Gellesch M."/>
            <person name="Goldberg J."/>
            <person name="Griggs A."/>
            <person name="Gujja S."/>
            <person name="Heilman E."/>
            <person name="Heiman D."/>
            <person name="Howarth C."/>
            <person name="Mehta T."/>
            <person name="Neiman D."/>
            <person name="Pearson M."/>
            <person name="Roberts A."/>
            <person name="Saif S."/>
            <person name="Shea T."/>
            <person name="Shenoy N."/>
            <person name="Sisk P."/>
            <person name="Stolte C."/>
            <person name="Sykes S."/>
            <person name="White J."/>
            <person name="Yandava C."/>
            <person name="Haas B."/>
            <person name="Nusbaum C."/>
            <person name="Birren B."/>
        </authorList>
    </citation>
    <scope>NUCLEOTIDE SEQUENCE [LARGE SCALE GENOMIC DNA]</scope>
    <source>
        <strain evidence="2">ATCC 50818</strain>
    </source>
</reference>
<feature type="compositionally biased region" description="Basic and acidic residues" evidence="1">
    <location>
        <begin position="181"/>
        <end position="201"/>
    </location>
</feature>
<dbReference type="GeneID" id="16076858"/>
<dbReference type="AlphaFoldDB" id="F2U395"/>
<dbReference type="InParanoid" id="F2U395"/>
<accession>F2U395</accession>
<organism evidence="3">
    <name type="scientific">Salpingoeca rosetta (strain ATCC 50818 / BSB-021)</name>
    <dbReference type="NCBI Taxonomy" id="946362"/>
    <lineage>
        <taxon>Eukaryota</taxon>
        <taxon>Choanoflagellata</taxon>
        <taxon>Craspedida</taxon>
        <taxon>Salpingoecidae</taxon>
        <taxon>Salpingoeca</taxon>
    </lineage>
</organism>
<dbReference type="Proteomes" id="UP000007799">
    <property type="component" value="Unassembled WGS sequence"/>
</dbReference>
<evidence type="ECO:0000256" key="1">
    <source>
        <dbReference type="SAM" id="MobiDB-lite"/>
    </source>
</evidence>